<comment type="subcellular location">
    <subcellularLocation>
        <location evidence="1">Cell membrane</location>
        <topology evidence="1">Multi-pass membrane protein</topology>
    </subcellularLocation>
</comment>
<keyword evidence="5 7" id="KW-0472">Membrane</keyword>
<evidence type="ECO:0000256" key="3">
    <source>
        <dbReference type="ARBA" id="ARBA00022692"/>
    </source>
</evidence>
<dbReference type="EMBL" id="JBHSPH010000001">
    <property type="protein sequence ID" value="MFC5860706.1"/>
    <property type="molecule type" value="Genomic_DNA"/>
</dbReference>
<dbReference type="InterPro" id="IPR050250">
    <property type="entry name" value="Macrolide_Exporter_MacB"/>
</dbReference>
<dbReference type="PANTHER" id="PTHR30572:SF4">
    <property type="entry name" value="ABC TRANSPORTER PERMEASE YTRF"/>
    <property type="match status" value="1"/>
</dbReference>
<evidence type="ECO:0000313" key="10">
    <source>
        <dbReference type="EMBL" id="MFC5860706.1"/>
    </source>
</evidence>
<dbReference type="InterPro" id="IPR003838">
    <property type="entry name" value="ABC3_permease_C"/>
</dbReference>
<dbReference type="PANTHER" id="PTHR30572">
    <property type="entry name" value="MEMBRANE COMPONENT OF TRANSPORTER-RELATED"/>
    <property type="match status" value="1"/>
</dbReference>
<dbReference type="Pfam" id="PF02687">
    <property type="entry name" value="FtsX"/>
    <property type="match status" value="2"/>
</dbReference>
<feature type="domain" description="ABC3 transporter permease C-terminal" evidence="8">
    <location>
        <begin position="272"/>
        <end position="391"/>
    </location>
</feature>
<accession>A0ABW1E8Q9</accession>
<evidence type="ECO:0000313" key="11">
    <source>
        <dbReference type="Proteomes" id="UP001596091"/>
    </source>
</evidence>
<evidence type="ECO:0000259" key="8">
    <source>
        <dbReference type="Pfam" id="PF02687"/>
    </source>
</evidence>
<feature type="domain" description="MacB-like periplasmic core" evidence="9">
    <location>
        <begin position="485"/>
        <end position="658"/>
    </location>
</feature>
<feature type="transmembrane region" description="Helical" evidence="7">
    <location>
        <begin position="777"/>
        <end position="796"/>
    </location>
</feature>
<dbReference type="Proteomes" id="UP001596091">
    <property type="component" value="Unassembled WGS sequence"/>
</dbReference>
<evidence type="ECO:0000259" key="9">
    <source>
        <dbReference type="Pfam" id="PF12704"/>
    </source>
</evidence>
<comment type="caution">
    <text evidence="10">The sequence shown here is derived from an EMBL/GenBank/DDBJ whole genome shotgun (WGS) entry which is preliminary data.</text>
</comment>
<dbReference type="RefSeq" id="WP_263335312.1">
    <property type="nucleotide sequence ID" value="NZ_JAGSYH010000002.1"/>
</dbReference>
<dbReference type="NCBIfam" id="TIGR03434">
    <property type="entry name" value="ADOP"/>
    <property type="match status" value="1"/>
</dbReference>
<keyword evidence="2" id="KW-1003">Cell membrane</keyword>
<feature type="domain" description="ABC3 transporter permease C-terminal" evidence="8">
    <location>
        <begin position="693"/>
        <end position="805"/>
    </location>
</feature>
<feature type="transmembrane region" description="Helical" evidence="7">
    <location>
        <begin position="413"/>
        <end position="436"/>
    </location>
</feature>
<reference evidence="11" key="1">
    <citation type="journal article" date="2019" name="Int. J. Syst. Evol. Microbiol.">
        <title>The Global Catalogue of Microorganisms (GCM) 10K type strain sequencing project: providing services to taxonomists for standard genome sequencing and annotation.</title>
        <authorList>
            <consortium name="The Broad Institute Genomics Platform"/>
            <consortium name="The Broad Institute Genome Sequencing Center for Infectious Disease"/>
            <person name="Wu L."/>
            <person name="Ma J."/>
        </authorList>
    </citation>
    <scope>NUCLEOTIDE SEQUENCE [LARGE SCALE GENOMIC DNA]</scope>
    <source>
        <strain evidence="11">JCM 4087</strain>
    </source>
</reference>
<feature type="transmembrane region" description="Helical" evidence="7">
    <location>
        <begin position="320"/>
        <end position="343"/>
    </location>
</feature>
<feature type="domain" description="MacB-like periplasmic core" evidence="9">
    <location>
        <begin position="21"/>
        <end position="229"/>
    </location>
</feature>
<name>A0ABW1E8Q9_9BACT</name>
<keyword evidence="3 7" id="KW-0812">Transmembrane</keyword>
<gene>
    <name evidence="10" type="ORF">ACFPT7_00210</name>
</gene>
<organism evidence="10 11">
    <name type="scientific">Acidicapsa dinghuensis</name>
    <dbReference type="NCBI Taxonomy" id="2218256"/>
    <lineage>
        <taxon>Bacteria</taxon>
        <taxon>Pseudomonadati</taxon>
        <taxon>Acidobacteriota</taxon>
        <taxon>Terriglobia</taxon>
        <taxon>Terriglobales</taxon>
        <taxon>Acidobacteriaceae</taxon>
        <taxon>Acidicapsa</taxon>
    </lineage>
</organism>
<dbReference type="InterPro" id="IPR025857">
    <property type="entry name" value="MacB_PCD"/>
</dbReference>
<dbReference type="Pfam" id="PF12704">
    <property type="entry name" value="MacB_PCD"/>
    <property type="match status" value="2"/>
</dbReference>
<evidence type="ECO:0000256" key="7">
    <source>
        <dbReference type="SAM" id="Phobius"/>
    </source>
</evidence>
<comment type="similarity">
    <text evidence="6">Belongs to the ABC-4 integral membrane protein family.</text>
</comment>
<keyword evidence="11" id="KW-1185">Reference proteome</keyword>
<feature type="transmembrane region" description="Helical" evidence="7">
    <location>
        <begin position="265"/>
        <end position="288"/>
    </location>
</feature>
<protein>
    <submittedName>
        <fullName evidence="10">ABC transporter permease</fullName>
    </submittedName>
</protein>
<evidence type="ECO:0000256" key="2">
    <source>
        <dbReference type="ARBA" id="ARBA00022475"/>
    </source>
</evidence>
<feature type="transmembrane region" description="Helical" evidence="7">
    <location>
        <begin position="363"/>
        <end position="383"/>
    </location>
</feature>
<evidence type="ECO:0000256" key="6">
    <source>
        <dbReference type="ARBA" id="ARBA00038076"/>
    </source>
</evidence>
<dbReference type="InterPro" id="IPR017800">
    <property type="entry name" value="ADOP"/>
</dbReference>
<evidence type="ECO:0000256" key="4">
    <source>
        <dbReference type="ARBA" id="ARBA00022989"/>
    </source>
</evidence>
<proteinExistence type="inferred from homology"/>
<keyword evidence="4 7" id="KW-1133">Transmembrane helix</keyword>
<evidence type="ECO:0000256" key="5">
    <source>
        <dbReference type="ARBA" id="ARBA00023136"/>
    </source>
</evidence>
<sequence length="813" mass="86643">MGSDLKHAVRGLMKSPGFAIAAVLALALGIGANTAIFSVVNAVLLKPLSYPDAERIVEFGTFSTTLGNFFTSVPEFHAYQSASSVFSEVAAYDSAGPGFNLTGDHPEQIRGIHVTEGYFRLFGAPVIAGRTFTRQEDSPNGGKVVVLSYGLWQRRFAGDPAVVGKSLLLGNEPYTIVGVTGKDFHSDPQADIWLPFQFEPVTSDMNHYFQVAGLLRPGVTMAQAQAELKVAAVRYHREFPQSNQRQEFHIQPLRDSIVGEARKSLLVMLGAVSLVLLIACANVANLLLVRATARKREFAIRSALGAGHGRIVRQLLTESVLLSVAGGVLGMALGFAGVRALLAVSPAGLPRLGENGSAVGIDWRVLVFTLAVSLGTGILFGLFPAVTASRTDLNTVLKESAGRSGTGMRQGRVRALLVISEVSLALVLLIGAVLLIRTFAALHAVDPGFNAQNVLTMDMSLTGERYLKTAGVAQLSRNGRDRLNALPGVEVSAVAYWLPNHVGDALPFEIAGQPLDKDHEYGSRWMSVSPGYLDVFHIPVLRGRGFNENDTASAPGVMLVNEALAKRYWPGRDAVGQRIITSKGLGAGMNESTSTIVGVVGDTHNAGPGRPPDPMVMVPIAQVTDAYTISYTNVQPLFWVVRTRSDPHALMAAVTEQLRVASAGAPAAHMRTMDEVMGVSTAREQFNMLLLAIFGVVALALASIGIYGLMAYTVEQRSQEMGIRMALGADRVAIRGLVVWSGMRMAMAGIVVGMAAALGLTRLMSSFLFGVRPWDPVAFFAAPVILCVVALAAVWLPGVRASSVDPVQALRAE</sequence>
<evidence type="ECO:0000256" key="1">
    <source>
        <dbReference type="ARBA" id="ARBA00004651"/>
    </source>
</evidence>
<feature type="transmembrane region" description="Helical" evidence="7">
    <location>
        <begin position="732"/>
        <end position="757"/>
    </location>
</feature>
<feature type="transmembrane region" description="Helical" evidence="7">
    <location>
        <begin position="688"/>
        <end position="712"/>
    </location>
</feature>